<evidence type="ECO:0000313" key="7">
    <source>
        <dbReference type="EMBL" id="MPR31845.1"/>
    </source>
</evidence>
<dbReference type="AlphaFoldDB" id="A0A7C9BEK2"/>
<keyword evidence="10" id="KW-1185">Reference proteome</keyword>
<dbReference type="NCBIfam" id="NF033527">
    <property type="entry name" value="transpos_Tn3"/>
    <property type="match status" value="1"/>
</dbReference>
<gene>
    <name evidence="7" type="ORF">GBK04_00390</name>
    <name evidence="8" type="ORF">GBK04_28560</name>
    <name evidence="9" type="ORF">GBK04_29670</name>
</gene>
<protein>
    <submittedName>
        <fullName evidence="8">Tn3 family transposase</fullName>
    </submittedName>
</protein>
<keyword evidence="3" id="KW-0238">DNA-binding</keyword>
<accession>A0A7C9BEK2</accession>
<dbReference type="GO" id="GO:0003677">
    <property type="term" value="F:DNA binding"/>
    <property type="evidence" value="ECO:0007669"/>
    <property type="project" value="UniProtKB-KW"/>
</dbReference>
<dbReference type="Pfam" id="PF13700">
    <property type="entry name" value="DUF4158"/>
    <property type="match status" value="1"/>
</dbReference>
<name>A0A7C9BEK2_9BACT</name>
<feature type="domain" description="DUF4158" evidence="6">
    <location>
        <begin position="5"/>
        <end position="171"/>
    </location>
</feature>
<dbReference type="EMBL" id="WHLY01000001">
    <property type="protein sequence ID" value="MPR31845.1"/>
    <property type="molecule type" value="Genomic_DNA"/>
</dbReference>
<evidence type="ECO:0000313" key="10">
    <source>
        <dbReference type="Proteomes" id="UP000479293"/>
    </source>
</evidence>
<evidence type="ECO:0000256" key="3">
    <source>
        <dbReference type="ARBA" id="ARBA00023125"/>
    </source>
</evidence>
<evidence type="ECO:0000259" key="6">
    <source>
        <dbReference type="Pfam" id="PF13700"/>
    </source>
</evidence>
<evidence type="ECO:0000256" key="1">
    <source>
        <dbReference type="ARBA" id="ARBA00009402"/>
    </source>
</evidence>
<evidence type="ECO:0000313" key="8">
    <source>
        <dbReference type="EMBL" id="MPR37182.1"/>
    </source>
</evidence>
<dbReference type="GO" id="GO:0006313">
    <property type="term" value="P:DNA transposition"/>
    <property type="evidence" value="ECO:0007669"/>
    <property type="project" value="InterPro"/>
</dbReference>
<comment type="caution">
    <text evidence="8">The sequence shown here is derived from an EMBL/GenBank/DDBJ whole genome shotgun (WGS) entry which is preliminary data.</text>
</comment>
<evidence type="ECO:0000256" key="2">
    <source>
        <dbReference type="ARBA" id="ARBA00022578"/>
    </source>
</evidence>
<dbReference type="EMBL" id="WHLY01000004">
    <property type="protein sequence ID" value="MPR37382.1"/>
    <property type="molecule type" value="Genomic_DNA"/>
</dbReference>
<dbReference type="EMBL" id="WHLY01000003">
    <property type="protein sequence ID" value="MPR37182.1"/>
    <property type="molecule type" value="Genomic_DNA"/>
</dbReference>
<evidence type="ECO:0000256" key="4">
    <source>
        <dbReference type="ARBA" id="ARBA00023172"/>
    </source>
</evidence>
<proteinExistence type="inferred from homology"/>
<dbReference type="GO" id="GO:0004803">
    <property type="term" value="F:transposase activity"/>
    <property type="evidence" value="ECO:0007669"/>
    <property type="project" value="InterPro"/>
</dbReference>
<sequence>MPAEFLSDQERERYQSIPSDLPQEDLIRYCFLSPTDHLLVAGMRRDHNRLGFALQLTVIRLMNHLPQEWYRKVPDNLINYVAGQLAIDDPRCLNNYGSREKTISEHSYMILSYLKRRRWQPLIDTVPLERWLLERALEHDNEHVLLSLACDWLRKEGILRPAIIELERLVVSLADLAHQETYRRLSTLLTDSFKEELDKLLTVDTVLKITPHNWLSKPPVSPTANQIKLMLHKRQYLAKLGIEQWDTSSLHPNRRKRLAVLARSKTNQAVMRMSGTKRYPMLVAFCLEAYITITDYTLRLFDEYWEDICGQSARELTEYQLKQVKSRDGALVTLGKAAEPIVDEINIPAAELRASIYASVSRSELVEAISIMQRLTKQGPRTFHHFLVNRYRSIKSFSASFLDILTFEHVFAGDDFEQALQLVADWQTSRKRKSPDEIPMKFMLPSWKSFVEPVKGQIDRPAYELSVLARLRDRLRSGDVYVNHSRKYASPDTYLIPEANWKAHRTELLTYLGYRDATPYRLDEQISELESHLPLMERILADGGDIRLDDEGELVVTPLKADDVPDSLKALRAAVDRLLPRVELTDLLVEVDNWTGFSSELTGLENESKSKDHQALLYAALLAGACNIPLAEMAQSTGLDYQSLWWVSTNYIREETLKRATVRLVNYQHELWLSSYWGSGVLSSSDGQRFPVSGKIRNAQSIPRYYGYGRGYTLITHTSDQYAQYGSRSVPSTIRDATYVLDEILGNETDLEIVEHTTDTGGYTDIVFALFDLLGLLFSPRLRDLANQRLCRIKGMDLRYPSLKFTSNFRPEYVRARWDDLLRVAATLKSGWVTSSLLISKLQGYPRQHHLTALLQEYGKLVKTTFILRYLQSKPLRRRIHAQLNKGEQLHALRAWLWFGGDGHLRRKQEDAQQETAGCLNVLTNLVVVWNTAYTQEVLKKHQEDGHTVDENDFGHLSPARFAHINRLGRYTFQKVDQFEENGLRPLRS</sequence>
<reference evidence="8 10" key="1">
    <citation type="submission" date="2019-10" db="EMBL/GenBank/DDBJ databases">
        <title>Draft Genome Sequence of Cytophagaceae sp. SJW1-29.</title>
        <authorList>
            <person name="Choi A."/>
        </authorList>
    </citation>
    <scope>NUCLEOTIDE SEQUENCE [LARGE SCALE GENOMIC DNA]</scope>
    <source>
        <strain evidence="8 10">SJW1-29</strain>
    </source>
</reference>
<keyword evidence="4" id="KW-0233">DNA recombination</keyword>
<evidence type="ECO:0000313" key="9">
    <source>
        <dbReference type="EMBL" id="MPR37382.1"/>
    </source>
</evidence>
<dbReference type="InterPro" id="IPR025296">
    <property type="entry name" value="DUF4158"/>
</dbReference>
<dbReference type="RefSeq" id="WP_152755870.1">
    <property type="nucleotide sequence ID" value="NZ_WHLY01000001.1"/>
</dbReference>
<dbReference type="InterPro" id="IPR047653">
    <property type="entry name" value="Tn3-like_transpos"/>
</dbReference>
<dbReference type="InterPro" id="IPR002513">
    <property type="entry name" value="Tn3_Tnp_DDE_dom"/>
</dbReference>
<feature type="domain" description="Tn3 transposase DDE" evidence="5">
    <location>
        <begin position="586"/>
        <end position="971"/>
    </location>
</feature>
<dbReference type="Pfam" id="PF01526">
    <property type="entry name" value="DDE_Tnp_Tn3"/>
    <property type="match status" value="1"/>
</dbReference>
<keyword evidence="2" id="KW-0815">Transposition</keyword>
<dbReference type="Proteomes" id="UP000479293">
    <property type="component" value="Unassembled WGS sequence"/>
</dbReference>
<comment type="similarity">
    <text evidence="1">Belongs to the transposase 7 family.</text>
</comment>
<organism evidence="8 10">
    <name type="scientific">Salmonirosea aquatica</name>
    <dbReference type="NCBI Taxonomy" id="2654236"/>
    <lineage>
        <taxon>Bacteria</taxon>
        <taxon>Pseudomonadati</taxon>
        <taxon>Bacteroidota</taxon>
        <taxon>Cytophagia</taxon>
        <taxon>Cytophagales</taxon>
        <taxon>Spirosomataceae</taxon>
        <taxon>Salmonirosea</taxon>
    </lineage>
</organism>
<evidence type="ECO:0000259" key="5">
    <source>
        <dbReference type="Pfam" id="PF01526"/>
    </source>
</evidence>